<evidence type="ECO:0000313" key="4">
    <source>
        <dbReference type="Proteomes" id="UP000296216"/>
    </source>
</evidence>
<feature type="transmembrane region" description="Helical" evidence="1">
    <location>
        <begin position="120"/>
        <end position="146"/>
    </location>
</feature>
<feature type="transmembrane region" description="Helical" evidence="1">
    <location>
        <begin position="18"/>
        <end position="37"/>
    </location>
</feature>
<keyword evidence="1" id="KW-0472">Membrane</keyword>
<feature type="transmembrane region" description="Helical" evidence="1">
    <location>
        <begin position="79"/>
        <end position="100"/>
    </location>
</feature>
<keyword evidence="1" id="KW-0812">Transmembrane</keyword>
<keyword evidence="1" id="KW-1133">Transmembrane helix</keyword>
<dbReference type="GeneID" id="68693542"/>
<gene>
    <name evidence="3" type="ORF">APQ99_01145</name>
    <name evidence="2" type="ORF">HBSAL_03600</name>
</gene>
<proteinExistence type="predicted"/>
<dbReference type="Proteomes" id="UP000296216">
    <property type="component" value="Chromosome"/>
</dbReference>
<dbReference type="AlphaFoldDB" id="A0A4D6GRU0"/>
<reference evidence="2 4" key="1">
    <citation type="journal article" date="2019" name="Microbiol. Resour. Announc.">
        <title>The Genome Sequence of the Halobacterium salinarum Type Strain Is Closely Related to That of Laboratory Strains NRC-1 and R1.</title>
        <authorList>
            <person name="Pfeiffer F."/>
            <person name="Marchfelder A."/>
            <person name="Habermann B."/>
            <person name="Dyall-Smith M.L."/>
        </authorList>
    </citation>
    <scope>NUCLEOTIDE SEQUENCE [LARGE SCALE GENOMIC DNA]</scope>
    <source>
        <strain evidence="2">91-R6</strain>
        <strain evidence="4">ATCC 33171 / DSM 3754 / JCM 8978 / NBRC 102687 / NCIMB 764 / 91-R6</strain>
    </source>
</reference>
<feature type="transmembrane region" description="Helical" evidence="1">
    <location>
        <begin position="197"/>
        <end position="214"/>
    </location>
</feature>
<protein>
    <submittedName>
        <fullName evidence="2">Uncharacterized protein</fullName>
    </submittedName>
</protein>
<name>A0A4D6GRU0_HALS9</name>
<dbReference type="EMBL" id="VRYN01000002">
    <property type="protein sequence ID" value="TYO76508.1"/>
    <property type="molecule type" value="Genomic_DNA"/>
</dbReference>
<evidence type="ECO:0000313" key="3">
    <source>
        <dbReference type="EMBL" id="TYO76508.1"/>
    </source>
</evidence>
<dbReference type="Proteomes" id="UP000323075">
    <property type="component" value="Unassembled WGS sequence"/>
</dbReference>
<sequence>MPTRTVSTSVVRPSRETLLTWAAVLNGELVAVLLYFALTTATPTDTVAIVYPFVWINVAVWAVRRVGVPSVASRRQAAVAAGVGVGYFLLLGGVGGLYMLQGAGLGARVAWLSPGWGPALVYSGTAVTVSLIPFKLVGYATLAYLVAAAVADAARTGVAGLVGLASCVSCAWPVLGTLLAGLFGSTSAAVTIAESDPYGVSTVVFVSSVVVLLWRPSW</sequence>
<dbReference type="EMBL" id="CP038631">
    <property type="protein sequence ID" value="QCC44444.1"/>
    <property type="molecule type" value="Genomic_DNA"/>
</dbReference>
<dbReference type="Pfam" id="PF24412">
    <property type="entry name" value="DUF7546"/>
    <property type="match status" value="1"/>
</dbReference>
<dbReference type="InterPro" id="IPR055968">
    <property type="entry name" value="DUF7546"/>
</dbReference>
<evidence type="ECO:0000256" key="1">
    <source>
        <dbReference type="SAM" id="Phobius"/>
    </source>
</evidence>
<reference evidence="2" key="3">
    <citation type="journal article" name="MicrobiologyOpen">
        <title>Whole-genome comparison between the type strain of Halobacterium salinarum (DSM 3754(T)) and the laboratory strains R1 and NRC-1.</title>
        <authorList>
            <person name="Pfeiffer F."/>
            <person name="Losensky G."/>
            <person name="Marchfelder A."/>
            <person name="Habermann B."/>
            <person name="Dyall-Smith M."/>
        </authorList>
    </citation>
    <scope>NUCLEOTIDE SEQUENCE</scope>
    <source>
        <strain evidence="2">91-R6</strain>
    </source>
</reference>
<evidence type="ECO:0000313" key="2">
    <source>
        <dbReference type="EMBL" id="QCC44444.1"/>
    </source>
</evidence>
<evidence type="ECO:0000313" key="5">
    <source>
        <dbReference type="Proteomes" id="UP000323075"/>
    </source>
</evidence>
<reference evidence="3 5" key="2">
    <citation type="submission" date="2019-07" db="EMBL/GenBank/DDBJ databases">
        <title>Genomic Encyclopedia of Archaeal and Bacterial Type Strains, Phase II (KMG-II): from individual species to whole genera.</title>
        <authorList>
            <person name="Goeker M."/>
        </authorList>
    </citation>
    <scope>NUCLEOTIDE SEQUENCE [LARGE SCALE GENOMIC DNA]</scope>
    <source>
        <strain evidence="3 5">DSM 3754</strain>
    </source>
</reference>
<accession>A0A4D6GRU0</accession>
<feature type="transmembrane region" description="Helical" evidence="1">
    <location>
        <begin position="158"/>
        <end position="185"/>
    </location>
</feature>
<organism evidence="2 4">
    <name type="scientific">Halobacterium salinarum (strain ATCC 33171 / DSM 3754 / JCM 8978 / NBRC 102687 / NCIMB 764 / 91-R6)</name>
    <dbReference type="NCBI Taxonomy" id="2597657"/>
    <lineage>
        <taxon>Archaea</taxon>
        <taxon>Methanobacteriati</taxon>
        <taxon>Methanobacteriota</taxon>
        <taxon>Stenosarchaea group</taxon>
        <taxon>Halobacteria</taxon>
        <taxon>Halobacteriales</taxon>
        <taxon>Halobacteriaceae</taxon>
        <taxon>Halobacterium</taxon>
    </lineage>
</organism>
<dbReference type="RefSeq" id="WP_010902457.1">
    <property type="nucleotide sequence ID" value="NZ_VRYN01000002.1"/>
</dbReference>
<feature type="transmembrane region" description="Helical" evidence="1">
    <location>
        <begin position="49"/>
        <end position="67"/>
    </location>
</feature>